<organism evidence="1 2">
    <name type="scientific">Scutellospora calospora</name>
    <dbReference type="NCBI Taxonomy" id="85575"/>
    <lineage>
        <taxon>Eukaryota</taxon>
        <taxon>Fungi</taxon>
        <taxon>Fungi incertae sedis</taxon>
        <taxon>Mucoromycota</taxon>
        <taxon>Glomeromycotina</taxon>
        <taxon>Glomeromycetes</taxon>
        <taxon>Diversisporales</taxon>
        <taxon>Gigasporaceae</taxon>
        <taxon>Scutellospora</taxon>
    </lineage>
</organism>
<name>A0ACA9KYF2_9GLOM</name>
<evidence type="ECO:0000313" key="2">
    <source>
        <dbReference type="Proteomes" id="UP000789860"/>
    </source>
</evidence>
<reference evidence="1" key="1">
    <citation type="submission" date="2021-06" db="EMBL/GenBank/DDBJ databases">
        <authorList>
            <person name="Kallberg Y."/>
            <person name="Tangrot J."/>
            <person name="Rosling A."/>
        </authorList>
    </citation>
    <scope>NUCLEOTIDE SEQUENCE</scope>
    <source>
        <strain evidence="1">AU212A</strain>
    </source>
</reference>
<accession>A0ACA9KYF2</accession>
<dbReference type="Proteomes" id="UP000789860">
    <property type="component" value="Unassembled WGS sequence"/>
</dbReference>
<keyword evidence="2" id="KW-1185">Reference proteome</keyword>
<evidence type="ECO:0000313" key="1">
    <source>
        <dbReference type="EMBL" id="CAG8496184.1"/>
    </source>
</evidence>
<comment type="caution">
    <text evidence="1">The sequence shown here is derived from an EMBL/GenBank/DDBJ whole genome shotgun (WGS) entry which is preliminary data.</text>
</comment>
<sequence length="77" mass="9309">DLRNFRIKTAFQATVQHVILPNKKWTKPKEYFSPQIDEAVKEEEREAFDAIKNKEVKEVKEVKEIKKVKEVKRGYFW</sequence>
<proteinExistence type="predicted"/>
<gene>
    <name evidence="1" type="ORF">SCALOS_LOCUS3040</name>
</gene>
<protein>
    <submittedName>
        <fullName evidence="1">8080_t:CDS:1</fullName>
    </submittedName>
</protein>
<dbReference type="EMBL" id="CAJVPM010003046">
    <property type="protein sequence ID" value="CAG8496184.1"/>
    <property type="molecule type" value="Genomic_DNA"/>
</dbReference>
<feature type="non-terminal residue" evidence="1">
    <location>
        <position position="1"/>
    </location>
</feature>